<dbReference type="EMBL" id="DWYS01000061">
    <property type="protein sequence ID" value="HJB07225.1"/>
    <property type="molecule type" value="Genomic_DNA"/>
</dbReference>
<accession>A0A9D2L7E4</accession>
<dbReference type="InterPro" id="IPR016188">
    <property type="entry name" value="PurM-like_N"/>
</dbReference>
<evidence type="ECO:0000256" key="1">
    <source>
        <dbReference type="ARBA" id="ARBA00006243"/>
    </source>
</evidence>
<dbReference type="Pfam" id="PF02769">
    <property type="entry name" value="AIRS_C"/>
    <property type="match status" value="1"/>
</dbReference>
<dbReference type="InterPro" id="IPR036921">
    <property type="entry name" value="PurM-like_N_sf"/>
</dbReference>
<feature type="domain" description="PurM-like C-terminal" evidence="3">
    <location>
        <begin position="162"/>
        <end position="314"/>
    </location>
</feature>
<dbReference type="AlphaFoldDB" id="A0A9D2L7E4"/>
<dbReference type="PIRSF" id="PIRSF005644">
    <property type="entry name" value="Hdrgns_mtr_HypE"/>
    <property type="match status" value="1"/>
</dbReference>
<feature type="domain" description="PurM-like N-terminal" evidence="2">
    <location>
        <begin position="38"/>
        <end position="148"/>
    </location>
</feature>
<dbReference type="Proteomes" id="UP000886804">
    <property type="component" value="Unassembled WGS sequence"/>
</dbReference>
<dbReference type="Pfam" id="PF00586">
    <property type="entry name" value="AIRS"/>
    <property type="match status" value="1"/>
</dbReference>
<dbReference type="InterPro" id="IPR036676">
    <property type="entry name" value="PurM-like_C_sf"/>
</dbReference>
<evidence type="ECO:0000259" key="2">
    <source>
        <dbReference type="Pfam" id="PF00586"/>
    </source>
</evidence>
<dbReference type="NCBIfam" id="TIGR02124">
    <property type="entry name" value="hypE"/>
    <property type="match status" value="1"/>
</dbReference>
<dbReference type="SUPFAM" id="SSF55326">
    <property type="entry name" value="PurM N-terminal domain-like"/>
    <property type="match status" value="1"/>
</dbReference>
<dbReference type="PANTHER" id="PTHR30303:SF0">
    <property type="entry name" value="CARBAMOYL DEHYDRATASE HYPE"/>
    <property type="match status" value="1"/>
</dbReference>
<evidence type="ECO:0000313" key="4">
    <source>
        <dbReference type="EMBL" id="HJB07225.1"/>
    </source>
</evidence>
<dbReference type="GO" id="GO:0051604">
    <property type="term" value="P:protein maturation"/>
    <property type="evidence" value="ECO:0007669"/>
    <property type="project" value="TreeGrafter"/>
</dbReference>
<organism evidence="4 5">
    <name type="scientific">Candidatus Enterocloster faecavium</name>
    <dbReference type="NCBI Taxonomy" id="2838560"/>
    <lineage>
        <taxon>Bacteria</taxon>
        <taxon>Bacillati</taxon>
        <taxon>Bacillota</taxon>
        <taxon>Clostridia</taxon>
        <taxon>Lachnospirales</taxon>
        <taxon>Lachnospiraceae</taxon>
        <taxon>Enterocloster</taxon>
    </lineage>
</organism>
<reference evidence="4" key="2">
    <citation type="submission" date="2021-04" db="EMBL/GenBank/DDBJ databases">
        <authorList>
            <person name="Gilroy R."/>
        </authorList>
    </citation>
    <scope>NUCLEOTIDE SEQUENCE</scope>
    <source>
        <strain evidence="4">CHK188-4685</strain>
    </source>
</reference>
<gene>
    <name evidence="4" type="primary">hypE</name>
    <name evidence="4" type="ORF">H9716_05100</name>
</gene>
<dbReference type="CDD" id="cd02197">
    <property type="entry name" value="HypE"/>
    <property type="match status" value="1"/>
</dbReference>
<dbReference type="InterPro" id="IPR011854">
    <property type="entry name" value="HypE"/>
</dbReference>
<dbReference type="Gene3D" id="3.30.1330.10">
    <property type="entry name" value="PurM-like, N-terminal domain"/>
    <property type="match status" value="1"/>
</dbReference>
<evidence type="ECO:0000313" key="5">
    <source>
        <dbReference type="Proteomes" id="UP000886804"/>
    </source>
</evidence>
<dbReference type="Gene3D" id="3.90.650.10">
    <property type="entry name" value="PurM-like C-terminal domain"/>
    <property type="match status" value="1"/>
</dbReference>
<dbReference type="PANTHER" id="PTHR30303">
    <property type="entry name" value="HYDROGENASE ISOENZYMES FORMATION PROTEIN HYPE"/>
    <property type="match status" value="1"/>
</dbReference>
<comment type="similarity">
    <text evidence="1">Belongs to the HypE family.</text>
</comment>
<sequence>MEDVITLDYGSGGVKTSRLIEEILLPAFHSTRLDQLGDGALLPPPSGPLVFSTDSFVVSPWRFPGGDIGKLAVCGTVNDLSVSGARPLYLSLSFILEEGFSIRDFRTIVDSIACTARSAGVEIVTGDTKVVERGKGDGIYINTSGIGVLLPEASGLGPSAIRPGDAVLLSGTPGCHGAAVLMARGELPCEGNLASDCMALNQMCEHVLKAVAPGSIRVMRDPTRGGVATTLNEFVEHTPLTIELEERSLPSSPAVSAACSLLGLDPLYCACEGRVLIIAAEKEAPSVLSALRQTKGGSDAAIIGRVTAAHPGYVVLCTPLGGSRILGKLSGNQLPRIC</sequence>
<protein>
    <submittedName>
        <fullName evidence="4">Hydrogenase expression/formation protein HypE</fullName>
    </submittedName>
</protein>
<proteinExistence type="inferred from homology"/>
<comment type="caution">
    <text evidence="4">The sequence shown here is derived from an EMBL/GenBank/DDBJ whole genome shotgun (WGS) entry which is preliminary data.</text>
</comment>
<reference evidence="4" key="1">
    <citation type="journal article" date="2021" name="PeerJ">
        <title>Extensive microbial diversity within the chicken gut microbiome revealed by metagenomics and culture.</title>
        <authorList>
            <person name="Gilroy R."/>
            <person name="Ravi A."/>
            <person name="Getino M."/>
            <person name="Pursley I."/>
            <person name="Horton D.L."/>
            <person name="Alikhan N.F."/>
            <person name="Baker D."/>
            <person name="Gharbi K."/>
            <person name="Hall N."/>
            <person name="Watson M."/>
            <person name="Adriaenssens E.M."/>
            <person name="Foster-Nyarko E."/>
            <person name="Jarju S."/>
            <person name="Secka A."/>
            <person name="Antonio M."/>
            <person name="Oren A."/>
            <person name="Chaudhuri R.R."/>
            <person name="La Ragione R."/>
            <person name="Hildebrand F."/>
            <person name="Pallen M.J."/>
        </authorList>
    </citation>
    <scope>NUCLEOTIDE SEQUENCE</scope>
    <source>
        <strain evidence="4">CHK188-4685</strain>
    </source>
</reference>
<dbReference type="SUPFAM" id="SSF56042">
    <property type="entry name" value="PurM C-terminal domain-like"/>
    <property type="match status" value="1"/>
</dbReference>
<dbReference type="InterPro" id="IPR010918">
    <property type="entry name" value="PurM-like_C_dom"/>
</dbReference>
<evidence type="ECO:0000259" key="3">
    <source>
        <dbReference type="Pfam" id="PF02769"/>
    </source>
</evidence>
<name>A0A9D2L7E4_9FIRM</name>